<reference evidence="10 11" key="2">
    <citation type="journal article" date="2012" name="Stand. Genomic Sci.">
        <title>Complete genome sequence of Thauera aminoaromatica strain MZ1T.</title>
        <authorList>
            <person name="Jiang K."/>
            <person name="Sanseverino J."/>
            <person name="Chauhan A."/>
            <person name="Lucas S."/>
            <person name="Copeland A."/>
            <person name="Lapidus A."/>
            <person name="Del Rio T.G."/>
            <person name="Dalin E."/>
            <person name="Tice H."/>
            <person name="Bruce D."/>
            <person name="Goodwin L."/>
            <person name="Pitluck S."/>
            <person name="Sims D."/>
            <person name="Brettin T."/>
            <person name="Detter J.C."/>
            <person name="Han C."/>
            <person name="Chang Y.J."/>
            <person name="Larimer F."/>
            <person name="Land M."/>
            <person name="Hauser L."/>
            <person name="Kyrpides N.C."/>
            <person name="Mikhailova N."/>
            <person name="Moser S."/>
            <person name="Jegier P."/>
            <person name="Close D."/>
            <person name="Debruyn J.M."/>
            <person name="Wang Y."/>
            <person name="Layton A.C."/>
            <person name="Allen M.S."/>
            <person name="Sayler G.S."/>
        </authorList>
    </citation>
    <scope>NUCLEOTIDE SEQUENCE [LARGE SCALE GENOMIC DNA]</scope>
    <source>
        <strain evidence="10 11">MZ1T</strain>
    </source>
</reference>
<evidence type="ECO:0000313" key="11">
    <source>
        <dbReference type="Proteomes" id="UP000002186"/>
    </source>
</evidence>
<reference evidence="11" key="1">
    <citation type="submission" date="2009-05" db="EMBL/GenBank/DDBJ databases">
        <title>Complete sequence of chromosome of Thauera sp. MZ1T.</title>
        <authorList>
            <consortium name="US DOE Joint Genome Institute"/>
            <person name="Lucas S."/>
            <person name="Copeland A."/>
            <person name="Lapidus A."/>
            <person name="Glavina del Rio T."/>
            <person name="Dalin E."/>
            <person name="Tice H."/>
            <person name="Bruce D."/>
            <person name="Goodwin L."/>
            <person name="Pitluck S."/>
            <person name="Sims D."/>
            <person name="Brettin T."/>
            <person name="Detter J.C."/>
            <person name="Han C."/>
            <person name="Larimer F."/>
            <person name="Land M."/>
            <person name="Hauser L."/>
            <person name="Kyrpides N."/>
            <person name="Mikhailova N."/>
            <person name="Sayler G.S."/>
        </authorList>
    </citation>
    <scope>NUCLEOTIDE SEQUENCE [LARGE SCALE GENOMIC DNA]</scope>
    <source>
        <strain evidence="11">MZ1T</strain>
    </source>
</reference>
<keyword evidence="7 9" id="KW-0472">Membrane</keyword>
<evidence type="ECO:0000256" key="2">
    <source>
        <dbReference type="ARBA" id="ARBA00022448"/>
    </source>
</evidence>
<accession>C4ZMX4</accession>
<feature type="transmembrane region" description="Helical" evidence="9">
    <location>
        <begin position="38"/>
        <end position="57"/>
    </location>
</feature>
<comment type="similarity">
    <text evidence="8">Belongs to the anion channel-forming bestrophin (TC 1.A.46) family.</text>
</comment>
<gene>
    <name evidence="10" type="ordered locus">Tmz1t_0613</name>
</gene>
<comment type="subcellular location">
    <subcellularLocation>
        <location evidence="1">Cell membrane</location>
        <topology evidence="1">Multi-pass membrane protein</topology>
    </subcellularLocation>
</comment>
<evidence type="ECO:0008006" key="12">
    <source>
        <dbReference type="Google" id="ProtNLM"/>
    </source>
</evidence>
<dbReference type="InterPro" id="IPR044669">
    <property type="entry name" value="YneE/VCCN1/2-like"/>
</dbReference>
<feature type="transmembrane region" description="Helical" evidence="9">
    <location>
        <begin position="63"/>
        <end position="83"/>
    </location>
</feature>
<dbReference type="HOGENOM" id="CLU_029790_4_2_4"/>
<evidence type="ECO:0000256" key="9">
    <source>
        <dbReference type="SAM" id="Phobius"/>
    </source>
</evidence>
<keyword evidence="6" id="KW-0406">Ion transport</keyword>
<evidence type="ECO:0000313" key="10">
    <source>
        <dbReference type="EMBL" id="ACK53386.1"/>
    </source>
</evidence>
<organism evidence="10 11">
    <name type="scientific">Thauera aminoaromatica</name>
    <dbReference type="NCBI Taxonomy" id="164330"/>
    <lineage>
        <taxon>Bacteria</taxon>
        <taxon>Pseudomonadati</taxon>
        <taxon>Pseudomonadota</taxon>
        <taxon>Betaproteobacteria</taxon>
        <taxon>Rhodocyclales</taxon>
        <taxon>Zoogloeaceae</taxon>
        <taxon>Thauera</taxon>
    </lineage>
</organism>
<evidence type="ECO:0000256" key="1">
    <source>
        <dbReference type="ARBA" id="ARBA00004651"/>
    </source>
</evidence>
<dbReference type="GO" id="GO:0005886">
    <property type="term" value="C:plasma membrane"/>
    <property type="evidence" value="ECO:0007669"/>
    <property type="project" value="UniProtKB-SubCell"/>
</dbReference>
<keyword evidence="5 9" id="KW-1133">Transmembrane helix</keyword>
<evidence type="ECO:0000256" key="5">
    <source>
        <dbReference type="ARBA" id="ARBA00022989"/>
    </source>
</evidence>
<dbReference type="Proteomes" id="UP000002186">
    <property type="component" value="Chromosome"/>
</dbReference>
<evidence type="ECO:0000256" key="8">
    <source>
        <dbReference type="ARBA" id="ARBA00034708"/>
    </source>
</evidence>
<dbReference type="PANTHER" id="PTHR33281:SF19">
    <property type="entry name" value="VOLTAGE-DEPENDENT ANION CHANNEL-FORMING PROTEIN YNEE"/>
    <property type="match status" value="1"/>
</dbReference>
<dbReference type="AlphaFoldDB" id="C4ZMX4"/>
<keyword evidence="3" id="KW-1003">Cell membrane</keyword>
<dbReference type="eggNOG" id="COG3781">
    <property type="taxonomic scope" value="Bacteria"/>
</dbReference>
<proteinExistence type="inferred from homology"/>
<evidence type="ECO:0000256" key="4">
    <source>
        <dbReference type="ARBA" id="ARBA00022692"/>
    </source>
</evidence>
<evidence type="ECO:0000256" key="3">
    <source>
        <dbReference type="ARBA" id="ARBA00022475"/>
    </source>
</evidence>
<name>C4ZMX4_THASP</name>
<dbReference type="PANTHER" id="PTHR33281">
    <property type="entry name" value="UPF0187 PROTEIN YNEE"/>
    <property type="match status" value="1"/>
</dbReference>
<dbReference type="KEGG" id="tmz:Tmz1t_0613"/>
<keyword evidence="11" id="KW-1185">Reference proteome</keyword>
<evidence type="ECO:0000256" key="6">
    <source>
        <dbReference type="ARBA" id="ARBA00023065"/>
    </source>
</evidence>
<keyword evidence="2" id="KW-0813">Transport</keyword>
<dbReference type="GO" id="GO:0005254">
    <property type="term" value="F:chloride channel activity"/>
    <property type="evidence" value="ECO:0007669"/>
    <property type="project" value="InterPro"/>
</dbReference>
<dbReference type="Pfam" id="PF25539">
    <property type="entry name" value="Bestrophin_2"/>
    <property type="match status" value="1"/>
</dbReference>
<evidence type="ECO:0000256" key="7">
    <source>
        <dbReference type="ARBA" id="ARBA00023136"/>
    </source>
</evidence>
<keyword evidence="4 9" id="KW-0812">Transmembrane</keyword>
<protein>
    <recommendedName>
        <fullName evidence="12">Bestrophin</fullName>
    </recommendedName>
</protein>
<dbReference type="EMBL" id="CP001281">
    <property type="protein sequence ID" value="ACK53386.1"/>
    <property type="molecule type" value="Genomic_DNA"/>
</dbReference>
<sequence length="312" mass="34596">MRCAPRLSVVIVRPRPHWIHLLFVRRGSLLPRILSQQLFVLLLSCAVVLAHGQLFHVKVTLTSAPFSLMGVALAIFLGFRINASYDRYWEARKFWGVVLVEARNLSRHALTLTRGDVDARPFVLGLIAFAGTMRNQLRGRPRDEGLDGLLPDEVLARVRTARFAPALVLLWLGQWVRDRREAGCLSPMLAQHMEGSLDALSAALGGCERIANTPLPFTYTVILHRSSYTYCMLLPFGLVDTTGWMTPLVVGFVSYTFFALEALSDEIEEPFGTMTNDLALDAIVASIDASLRELLGDTPPPAPQPDGDFVLN</sequence>